<accession>B8FEM9</accession>
<evidence type="ECO:0000313" key="3">
    <source>
        <dbReference type="Proteomes" id="UP000000739"/>
    </source>
</evidence>
<dbReference type="InterPro" id="IPR052715">
    <property type="entry name" value="RAYT_transposase"/>
</dbReference>
<keyword evidence="3" id="KW-1185">Reference proteome</keyword>
<proteinExistence type="predicted"/>
<dbReference type="RefSeq" id="WP_012610989.1">
    <property type="nucleotide sequence ID" value="NC_011768.1"/>
</dbReference>
<dbReference type="EMBL" id="CP001322">
    <property type="protein sequence ID" value="ACL03556.1"/>
    <property type="molecule type" value="Genomic_DNA"/>
</dbReference>
<gene>
    <name evidence="2" type="ordered locus">Dalk_1859</name>
</gene>
<dbReference type="SMART" id="SM01321">
    <property type="entry name" value="Y1_Tnp"/>
    <property type="match status" value="1"/>
</dbReference>
<feature type="domain" description="Transposase IS200-like" evidence="1">
    <location>
        <begin position="2"/>
        <end position="126"/>
    </location>
</feature>
<dbReference type="GO" id="GO:0043565">
    <property type="term" value="F:sequence-specific DNA binding"/>
    <property type="evidence" value="ECO:0007669"/>
    <property type="project" value="TreeGrafter"/>
</dbReference>
<dbReference type="InterPro" id="IPR036515">
    <property type="entry name" value="Transposase_17_sf"/>
</dbReference>
<dbReference type="GO" id="GO:0006313">
    <property type="term" value="P:DNA transposition"/>
    <property type="evidence" value="ECO:0007669"/>
    <property type="project" value="InterPro"/>
</dbReference>
<organism evidence="2 3">
    <name type="scientific">Desulfatibacillum aliphaticivorans</name>
    <dbReference type="NCBI Taxonomy" id="218208"/>
    <lineage>
        <taxon>Bacteria</taxon>
        <taxon>Pseudomonadati</taxon>
        <taxon>Thermodesulfobacteriota</taxon>
        <taxon>Desulfobacteria</taxon>
        <taxon>Desulfobacterales</taxon>
        <taxon>Desulfatibacillaceae</taxon>
        <taxon>Desulfatibacillum</taxon>
    </lineage>
</organism>
<dbReference type="SUPFAM" id="SSF143422">
    <property type="entry name" value="Transposase IS200-like"/>
    <property type="match status" value="1"/>
</dbReference>
<dbReference type="Pfam" id="PF01797">
    <property type="entry name" value="Y1_Tnp"/>
    <property type="match status" value="1"/>
</dbReference>
<protein>
    <recommendedName>
        <fullName evidence="1">Transposase IS200-like domain-containing protein</fullName>
    </recommendedName>
</protein>
<dbReference type="eggNOG" id="COG1943">
    <property type="taxonomic scope" value="Bacteria"/>
</dbReference>
<dbReference type="GO" id="GO:0004803">
    <property type="term" value="F:transposase activity"/>
    <property type="evidence" value="ECO:0007669"/>
    <property type="project" value="InterPro"/>
</dbReference>
<dbReference type="Gene3D" id="3.30.70.1290">
    <property type="entry name" value="Transposase IS200-like"/>
    <property type="match status" value="1"/>
</dbReference>
<dbReference type="HOGENOM" id="CLU_068226_5_0_7"/>
<dbReference type="AlphaFoldDB" id="B8FEM9"/>
<reference evidence="2 3" key="1">
    <citation type="journal article" date="2012" name="Environ. Microbiol.">
        <title>The genome sequence of Desulfatibacillum alkenivorans AK-01: a blueprint for anaerobic alkane oxidation.</title>
        <authorList>
            <person name="Callaghan A.V."/>
            <person name="Morris B.E."/>
            <person name="Pereira I.A."/>
            <person name="McInerney M.J."/>
            <person name="Austin R.N."/>
            <person name="Groves J.T."/>
            <person name="Kukor J.J."/>
            <person name="Suflita J.M."/>
            <person name="Young L.Y."/>
            <person name="Zylstra G.J."/>
            <person name="Wawrik B."/>
        </authorList>
    </citation>
    <scope>NUCLEOTIDE SEQUENCE [LARGE SCALE GENOMIC DNA]</scope>
    <source>
        <strain evidence="2 3">AK-01</strain>
    </source>
</reference>
<evidence type="ECO:0000259" key="1">
    <source>
        <dbReference type="SMART" id="SM01321"/>
    </source>
</evidence>
<name>B8FEM9_DESAL</name>
<dbReference type="PANTHER" id="PTHR36966">
    <property type="entry name" value="REP-ASSOCIATED TYROSINE TRANSPOSASE"/>
    <property type="match status" value="1"/>
</dbReference>
<dbReference type="InterPro" id="IPR002686">
    <property type="entry name" value="Transposase_17"/>
</dbReference>
<evidence type="ECO:0000313" key="2">
    <source>
        <dbReference type="EMBL" id="ACL03556.1"/>
    </source>
</evidence>
<dbReference type="PANTHER" id="PTHR36966:SF1">
    <property type="entry name" value="REP-ASSOCIATED TYROSINE TRANSPOSASE"/>
    <property type="match status" value="1"/>
</dbReference>
<dbReference type="KEGG" id="dal:Dalk_1859"/>
<dbReference type="NCBIfam" id="NF047646">
    <property type="entry name" value="REP_Tyr_transpos"/>
    <property type="match status" value="1"/>
</dbReference>
<dbReference type="Proteomes" id="UP000000739">
    <property type="component" value="Chromosome"/>
</dbReference>
<sequence>MSLGHFITFSCYKRERLLDHEKARRIMVHFLDAQLKKQNASCMGFVVMPNHVHSLVRFGDSEHLSVFVGQWKRRSSMALKDLFRNDLVEFGKRIDLEKPIWQRRFYSFEIYSESKAIEKLQYMHNNPVKAGLVSAPEDWPHSSARYVFQGKSVGVPIDK</sequence>